<organism evidence="6 7">
    <name type="scientific">Ruficoccus amylovorans</name>
    <dbReference type="NCBI Taxonomy" id="1804625"/>
    <lineage>
        <taxon>Bacteria</taxon>
        <taxon>Pseudomonadati</taxon>
        <taxon>Verrucomicrobiota</taxon>
        <taxon>Opitutia</taxon>
        <taxon>Puniceicoccales</taxon>
        <taxon>Cerasicoccaceae</taxon>
        <taxon>Ruficoccus</taxon>
    </lineage>
</organism>
<comment type="caution">
    <text evidence="6">The sequence shown here is derived from an EMBL/GenBank/DDBJ whole genome shotgun (WGS) entry which is preliminary data.</text>
</comment>
<dbReference type="RefSeq" id="WP_185677318.1">
    <property type="nucleotide sequence ID" value="NZ_JACHVB010000064.1"/>
</dbReference>
<dbReference type="Pfam" id="PF00383">
    <property type="entry name" value="dCMP_cyt_deam_1"/>
    <property type="match status" value="1"/>
</dbReference>
<keyword evidence="7" id="KW-1185">Reference proteome</keyword>
<keyword evidence="2" id="KW-0479">Metal-binding</keyword>
<gene>
    <name evidence="6" type="ORF">H5P28_19250</name>
</gene>
<keyword evidence="3" id="KW-0378">Hydrolase</keyword>
<name>A0A842HMU9_9BACT</name>
<proteinExistence type="inferred from homology"/>
<dbReference type="InterPro" id="IPR002125">
    <property type="entry name" value="CMP_dCMP_dom"/>
</dbReference>
<dbReference type="PROSITE" id="PS51747">
    <property type="entry name" value="CYT_DCMP_DEAMINASES_2"/>
    <property type="match status" value="1"/>
</dbReference>
<dbReference type="InterPro" id="IPR027417">
    <property type="entry name" value="P-loop_NTPase"/>
</dbReference>
<dbReference type="Gene3D" id="3.40.140.10">
    <property type="entry name" value="Cytidine Deaminase, domain 2"/>
    <property type="match status" value="1"/>
</dbReference>
<dbReference type="PANTHER" id="PTHR11086:SF18">
    <property type="entry name" value="DEOXYCYTIDYLATE DEAMINASE"/>
    <property type="match status" value="1"/>
</dbReference>
<sequence length="507" mass="57152">MAVPAQKEKPIESRSYNESTIELLEAERSQELVIALCGPIGTQIHQIAELMNERLNEHYCYDSEVVKLSSFIAEKHPFKGREAEHFSKIEHFINSGNSMRNAYGAGVLAELAVHYISIKRHSKMSERQVHPGPVRFCHIIDSIKNVHELTLLRSVYSDVLVTVGAYDDKDRRVASLKRKGVSEEDVYRLIDRDSGEEYDNGQSVRKVFPQCDYFINCSDDVEDIQAKVDRFLGLITGSSLVTPTNDERNMCHAYYAGLNSACLSRQVGASLADSNGDLIGIGWNDVPQFGGGLYSENSEQDKRCFKIKDCVCHNDFEKNVIIDSIVEDLRSSMKTEDLDRLRDRLRRGRIGQLLEFSRSVHAEMYAILDSSAKGGGLRIKGGSIYVTTYPCHNCARHIVAAGIHNVYYLEPYSKSMAIRLHEDAITENVNNSNMVRVIPYEGIGPEMFARFFKMPEGGRKKNGKMIPTREKSAILRSSFSMRSYPQLESIVVESLKRKQLVGNGSKN</sequence>
<comment type="similarity">
    <text evidence="1">Belongs to the cytidine and deoxycytidylate deaminase family.</text>
</comment>
<evidence type="ECO:0000313" key="7">
    <source>
        <dbReference type="Proteomes" id="UP000546464"/>
    </source>
</evidence>
<dbReference type="Proteomes" id="UP000546464">
    <property type="component" value="Unassembled WGS sequence"/>
</dbReference>
<dbReference type="GO" id="GO:0004132">
    <property type="term" value="F:dCMP deaminase activity"/>
    <property type="evidence" value="ECO:0007669"/>
    <property type="project" value="TreeGrafter"/>
</dbReference>
<dbReference type="SUPFAM" id="SSF53927">
    <property type="entry name" value="Cytidine deaminase-like"/>
    <property type="match status" value="1"/>
</dbReference>
<keyword evidence="4" id="KW-0862">Zinc</keyword>
<dbReference type="EMBL" id="JACHVB010000064">
    <property type="protein sequence ID" value="MBC2596411.1"/>
    <property type="molecule type" value="Genomic_DNA"/>
</dbReference>
<evidence type="ECO:0000256" key="3">
    <source>
        <dbReference type="ARBA" id="ARBA00022801"/>
    </source>
</evidence>
<dbReference type="Gene3D" id="3.40.50.300">
    <property type="entry name" value="P-loop containing nucleotide triphosphate hydrolases"/>
    <property type="match status" value="1"/>
</dbReference>
<evidence type="ECO:0000256" key="2">
    <source>
        <dbReference type="ARBA" id="ARBA00022723"/>
    </source>
</evidence>
<dbReference type="NCBIfam" id="NF041025">
    <property type="entry name" value="antiphage_deaminase"/>
    <property type="match status" value="1"/>
</dbReference>
<dbReference type="InterPro" id="IPR016193">
    <property type="entry name" value="Cytidine_deaminase-like"/>
</dbReference>
<dbReference type="InterPro" id="IPR016192">
    <property type="entry name" value="APOBEC/CMP_deaminase_Zn-bd"/>
</dbReference>
<evidence type="ECO:0000256" key="1">
    <source>
        <dbReference type="ARBA" id="ARBA00006576"/>
    </source>
</evidence>
<reference evidence="6 7" key="1">
    <citation type="submission" date="2020-07" db="EMBL/GenBank/DDBJ databases">
        <authorList>
            <person name="Feng X."/>
        </authorList>
    </citation>
    <scope>NUCLEOTIDE SEQUENCE [LARGE SCALE GENOMIC DNA]</scope>
    <source>
        <strain evidence="6 7">JCM31066</strain>
    </source>
</reference>
<dbReference type="PANTHER" id="PTHR11086">
    <property type="entry name" value="DEOXYCYTIDYLATE DEAMINASE-RELATED"/>
    <property type="match status" value="1"/>
</dbReference>
<protein>
    <recommendedName>
        <fullName evidence="5">CMP/dCMP-type deaminase domain-containing protein</fullName>
    </recommendedName>
</protein>
<accession>A0A842HMU9</accession>
<feature type="domain" description="CMP/dCMP-type deaminase" evidence="5">
    <location>
        <begin position="244"/>
        <end position="428"/>
    </location>
</feature>
<dbReference type="GO" id="GO:0005737">
    <property type="term" value="C:cytoplasm"/>
    <property type="evidence" value="ECO:0007669"/>
    <property type="project" value="TreeGrafter"/>
</dbReference>
<dbReference type="InterPro" id="IPR015517">
    <property type="entry name" value="dCMP_deaminase-rel"/>
</dbReference>
<dbReference type="PROSITE" id="PS00903">
    <property type="entry name" value="CYT_DCMP_DEAMINASES_1"/>
    <property type="match status" value="1"/>
</dbReference>
<evidence type="ECO:0000313" key="6">
    <source>
        <dbReference type="EMBL" id="MBC2596411.1"/>
    </source>
</evidence>
<evidence type="ECO:0000256" key="4">
    <source>
        <dbReference type="ARBA" id="ARBA00022833"/>
    </source>
</evidence>
<evidence type="ECO:0000259" key="5">
    <source>
        <dbReference type="PROSITE" id="PS51747"/>
    </source>
</evidence>
<dbReference type="AlphaFoldDB" id="A0A842HMU9"/>
<dbReference type="GO" id="GO:0008270">
    <property type="term" value="F:zinc ion binding"/>
    <property type="evidence" value="ECO:0007669"/>
    <property type="project" value="InterPro"/>
</dbReference>